<feature type="region of interest" description="Disordered" evidence="2">
    <location>
        <begin position="910"/>
        <end position="944"/>
    </location>
</feature>
<feature type="compositionally biased region" description="Acidic residues" evidence="2">
    <location>
        <begin position="917"/>
        <end position="942"/>
    </location>
</feature>
<keyword evidence="6" id="KW-1185">Reference proteome</keyword>
<comment type="caution">
    <text evidence="5">The sequence shown here is derived from an EMBL/GenBank/DDBJ whole genome shotgun (WGS) entry which is preliminary data.</text>
</comment>
<dbReference type="InterPro" id="IPR004252">
    <property type="entry name" value="Probable_transposase_24"/>
</dbReference>
<evidence type="ECO:0000313" key="6">
    <source>
        <dbReference type="Proteomes" id="UP000235145"/>
    </source>
</evidence>
<gene>
    <name evidence="5" type="ORF">LSAT_V11C700362220</name>
</gene>
<organism evidence="5 6">
    <name type="scientific">Lactuca sativa</name>
    <name type="common">Garden lettuce</name>
    <dbReference type="NCBI Taxonomy" id="4236"/>
    <lineage>
        <taxon>Eukaryota</taxon>
        <taxon>Viridiplantae</taxon>
        <taxon>Streptophyta</taxon>
        <taxon>Embryophyta</taxon>
        <taxon>Tracheophyta</taxon>
        <taxon>Spermatophyta</taxon>
        <taxon>Magnoliopsida</taxon>
        <taxon>eudicotyledons</taxon>
        <taxon>Gunneridae</taxon>
        <taxon>Pentapetalae</taxon>
        <taxon>asterids</taxon>
        <taxon>campanulids</taxon>
        <taxon>Asterales</taxon>
        <taxon>Asteraceae</taxon>
        <taxon>Cichorioideae</taxon>
        <taxon>Cichorieae</taxon>
        <taxon>Lactucinae</taxon>
        <taxon>Lactuca</taxon>
    </lineage>
</organism>
<feature type="domain" description="DUF4218" evidence="4">
    <location>
        <begin position="521"/>
        <end position="624"/>
    </location>
</feature>
<evidence type="ECO:0000259" key="4">
    <source>
        <dbReference type="Pfam" id="PF13960"/>
    </source>
</evidence>
<evidence type="ECO:0000313" key="5">
    <source>
        <dbReference type="EMBL" id="KAJ0194683.1"/>
    </source>
</evidence>
<dbReference type="Pfam" id="PF03004">
    <property type="entry name" value="Transposase_24"/>
    <property type="match status" value="1"/>
</dbReference>
<keyword evidence="1" id="KW-0175">Coiled coil</keyword>
<dbReference type="Pfam" id="PF02992">
    <property type="entry name" value="Transposase_21"/>
    <property type="match status" value="1"/>
</dbReference>
<dbReference type="PANTHER" id="PTHR48258">
    <property type="entry name" value="DUF4218 DOMAIN-CONTAINING PROTEIN-RELATED"/>
    <property type="match status" value="1"/>
</dbReference>
<dbReference type="Pfam" id="PF13960">
    <property type="entry name" value="DUF4218"/>
    <property type="match status" value="1"/>
</dbReference>
<dbReference type="EMBL" id="NBSK02000007">
    <property type="protein sequence ID" value="KAJ0194683.1"/>
    <property type="molecule type" value="Genomic_DNA"/>
</dbReference>
<feature type="coiled-coil region" evidence="1">
    <location>
        <begin position="1327"/>
        <end position="1354"/>
    </location>
</feature>
<protein>
    <recommendedName>
        <fullName evidence="7">DUF4218 domain-containing protein</fullName>
    </recommendedName>
</protein>
<evidence type="ECO:0000259" key="3">
    <source>
        <dbReference type="Pfam" id="PF13952"/>
    </source>
</evidence>
<feature type="domain" description="DUF4216" evidence="3">
    <location>
        <begin position="781"/>
        <end position="857"/>
    </location>
</feature>
<evidence type="ECO:0000256" key="2">
    <source>
        <dbReference type="SAM" id="MobiDB-lite"/>
    </source>
</evidence>
<dbReference type="Proteomes" id="UP000235145">
    <property type="component" value="Unassembled WGS sequence"/>
</dbReference>
<accession>A0A9R1UWA9</accession>
<dbReference type="Pfam" id="PF13952">
    <property type="entry name" value="DUF4216"/>
    <property type="match status" value="1"/>
</dbReference>
<reference evidence="5 6" key="1">
    <citation type="journal article" date="2017" name="Nat. Commun.">
        <title>Genome assembly with in vitro proximity ligation data and whole-genome triplication in lettuce.</title>
        <authorList>
            <person name="Reyes-Chin-Wo S."/>
            <person name="Wang Z."/>
            <person name="Yang X."/>
            <person name="Kozik A."/>
            <person name="Arikit S."/>
            <person name="Song C."/>
            <person name="Xia L."/>
            <person name="Froenicke L."/>
            <person name="Lavelle D.O."/>
            <person name="Truco M.J."/>
            <person name="Xia R."/>
            <person name="Zhu S."/>
            <person name="Xu C."/>
            <person name="Xu H."/>
            <person name="Xu X."/>
            <person name="Cox K."/>
            <person name="Korf I."/>
            <person name="Meyers B.C."/>
            <person name="Michelmore R.W."/>
        </authorList>
    </citation>
    <scope>NUCLEOTIDE SEQUENCE [LARGE SCALE GENOMIC DNA]</scope>
    <source>
        <strain evidence="6">cv. Salinas</strain>
        <tissue evidence="5">Seedlings</tissue>
    </source>
</reference>
<dbReference type="InterPro" id="IPR025452">
    <property type="entry name" value="DUF4218"/>
</dbReference>
<name>A0A9R1UWA9_LACSA</name>
<sequence length="1420" mass="165084">MGYHEMFTESMHQIHAPYYQQTPQNPNQMADTFFSKMRELDEPLWEGCKKASSLSATLRLLHWKSEFNVSDSTFDKLLPILKDCVPDDAKIPRNFYETKKKLKSLEMPSQRIHVCINHCMLFNGQHSDLDHCVVCKQSRYKKNSNKVPNLVMTYMPIGPRLQRLFYSKKTAQNLTWHADHPINHEKMTHPSEGKVWIHFDTMFPAFAQETRNIRIVDELKMLFIDGIETYDAYRKNNFQMRVVLLWTFSDFPAYAMLSGWSSHGKLACPYCSDKSGSFWLSKGRKPCWFDCHRKHLPNRHKFTKDQINFMKNKKVKGGVPIPYPSGDEIWETIRHFNTVYNGTPYGPKYKKPRGFGVTHNWVKRSIFWELPYWRKLLIRHNLDMMHIVKNVFENLFHTSMGTPKTKDHLNARKDIEKLCDRPLLNPIRESNGKITLNKGDYTLEKDDLKKVCEWLKKLKFLDGYASIIGNCVNIKDTSFYPFKSHDCHVFMQRLLPLAIRGFVSKEIYEAVTELCTFFRVLCSKTLHLEDLGNMKRNIVQTICKLEQIFPPGFFDSMEHLIIHLVDEAILGGPVQYRWMYQYERNKARVEGSIVREHLVSEIATYCSLYFDPKIETCHNREPRNFAPQHPGGDSLLSMFACPSRRLYEKGGKKKVLSEDELHKAHTYVLLNCVELTSYIIEFDGVAEQIYLGEEVSSLRDKYFAQWFAQRVSDGSATHLDILASKPSKNAISHKGYFVNGYKFHTRDYGETLTTCNYGVCVRGEMYNSEESDYYGLVDEILELKYFGRGRSTIVMFKCTWFDNENDVVVNKNKMVNVKPKSRLQTNDPFCLASQAEQVFYVPYPAVTRELKDLWAVVKIKPRGVYEVTEAQTEDASNDDTREGIFQIDERFESPYEITSSERLCLVTNTNATQQVSDNEDEESEPGEFEAEEEEEAENDENEVGTYRCRTVELSVNLAVRVLRAVNSNILGANRHLIVQIADMYRMNLLLVVETLELDHMSPLPLVVEALDGHYMSLLIPTMEELVMKAAYLYHNTSFLLFPDIVQFGRFDVIRAIRRLRDQYIEGSWISFKEIPKEVIEHIWIKFKTLYDWDSNEDEQIRENFESVIQDRYKDIMGTFRNRSADMARAVGHDILKDKKNFDIKQNFVPNGMQSERWKDLCREWNTDAWLKRSASGKSNCNTTDSGRKIARHIGGSISYDEHHIRFIAEKGRPPTFLELFLITHLDKTSKKKYFDGDVEGKQFCTERAREAYEAYSRALLEKYGDDLVDHPIDDAELWAKTQREISGASRSSYIYGVGSLDINSLFNGKSSVGAGCSSSSCKSKQEVKELRTQLENVERERVLMQQKQEIMEQQLVQLMRRFGNPPEDRLYWKQILKAHRHYTKAGRMLSLDTETVLDKGGGFITLSISRNNLMDLLAKP</sequence>
<evidence type="ECO:0000256" key="1">
    <source>
        <dbReference type="SAM" id="Coils"/>
    </source>
</evidence>
<dbReference type="InterPro" id="IPR004242">
    <property type="entry name" value="Transposase_21"/>
</dbReference>
<dbReference type="InterPro" id="IPR025312">
    <property type="entry name" value="DUF4216"/>
</dbReference>
<dbReference type="PANTHER" id="PTHR48258:SF4">
    <property type="entry name" value="DUF4216 DOMAIN-CONTAINING PROTEIN"/>
    <property type="match status" value="1"/>
</dbReference>
<proteinExistence type="predicted"/>
<evidence type="ECO:0008006" key="7">
    <source>
        <dbReference type="Google" id="ProtNLM"/>
    </source>
</evidence>